<evidence type="ECO:0000256" key="1">
    <source>
        <dbReference type="ARBA" id="ARBA00004429"/>
    </source>
</evidence>
<evidence type="ECO:0000313" key="9">
    <source>
        <dbReference type="EMBL" id="SEM68540.1"/>
    </source>
</evidence>
<feature type="transmembrane region" description="Helical" evidence="7">
    <location>
        <begin position="82"/>
        <end position="105"/>
    </location>
</feature>
<dbReference type="GO" id="GO:0005886">
    <property type="term" value="C:plasma membrane"/>
    <property type="evidence" value="ECO:0007669"/>
    <property type="project" value="UniProtKB-SubCell"/>
</dbReference>
<evidence type="ECO:0000259" key="8">
    <source>
        <dbReference type="Pfam" id="PF06808"/>
    </source>
</evidence>
<evidence type="ECO:0000256" key="5">
    <source>
        <dbReference type="ARBA" id="ARBA00022989"/>
    </source>
</evidence>
<evidence type="ECO:0000256" key="2">
    <source>
        <dbReference type="ARBA" id="ARBA00022475"/>
    </source>
</evidence>
<evidence type="ECO:0000256" key="7">
    <source>
        <dbReference type="RuleBase" id="RU369079"/>
    </source>
</evidence>
<dbReference type="InterPro" id="IPR004681">
    <property type="entry name" value="TRAP_DctM"/>
</dbReference>
<comment type="similarity">
    <text evidence="7">Belongs to the TRAP transporter large permease family.</text>
</comment>
<keyword evidence="3 7" id="KW-0997">Cell inner membrane</keyword>
<evidence type="ECO:0000256" key="6">
    <source>
        <dbReference type="ARBA" id="ARBA00023136"/>
    </source>
</evidence>
<keyword evidence="4 7" id="KW-0812">Transmembrane</keyword>
<gene>
    <name evidence="9" type="ORF">SAMN05216325_10185</name>
</gene>
<feature type="transmembrane region" description="Helical" evidence="7">
    <location>
        <begin position="111"/>
        <end position="128"/>
    </location>
</feature>
<accession>A0A1H8ACT6</accession>
<keyword evidence="7" id="KW-0813">Transport</keyword>
<feature type="transmembrane region" description="Helical" evidence="7">
    <location>
        <begin position="247"/>
        <end position="267"/>
    </location>
</feature>
<evidence type="ECO:0000256" key="4">
    <source>
        <dbReference type="ARBA" id="ARBA00022692"/>
    </source>
</evidence>
<feature type="domain" description="TRAP C4-dicarboxylate transport system permease DctM subunit" evidence="8">
    <location>
        <begin position="7"/>
        <end position="422"/>
    </location>
</feature>
<evidence type="ECO:0000313" key="10">
    <source>
        <dbReference type="Proteomes" id="UP000199459"/>
    </source>
</evidence>
<dbReference type="PANTHER" id="PTHR33362">
    <property type="entry name" value="SIALIC ACID TRAP TRANSPORTER PERMEASE PROTEIN SIAT-RELATED"/>
    <property type="match status" value="1"/>
</dbReference>
<sequence length="428" mass="46258">MIGLIMFVVCLLMLTLGYPVAFTFAGVSVFFGLYAEGLDLFMLIAYRLYAIMTNITLMAVPLFIFMGLVLERSGIAERMLESMGLLFGHIRGGLAVSTVVVGMLLAASTGVVGASVVTMGLIALPVMLKYNYNQRLACGVICASGTLGQIIPPSIVLIILADVLHQPVGDFYRAALFPGLLLVLLYIIYCLAAAYFKKEIAPAIPRASRISSKQFWQAFLAIAPALTLVMVVLGTVITGIATPTESAAMGTVGAIILAVLGGNLRVSMLHQVAMETTKISAMVFTILAGATFFSMVFTYTGGDDAVEQIMEYLPGGQWGFVVLMMIVIFLLGFFIDFVEIAYIFVPMIAPVLLKLDIDPLWFGILIALNLQASFLTPPFGFSLFYLRGVAPVSLGTLHIYRGVIPFIILQLIGLVIVMMFPDIVRVLL</sequence>
<feature type="transmembrane region" description="Helical" evidence="7">
    <location>
        <begin position="320"/>
        <end position="353"/>
    </location>
</feature>
<dbReference type="EMBL" id="FOCP01000001">
    <property type="protein sequence ID" value="SEM68540.1"/>
    <property type="molecule type" value="Genomic_DNA"/>
</dbReference>
<feature type="transmembrane region" description="Helical" evidence="7">
    <location>
        <begin position="176"/>
        <end position="196"/>
    </location>
</feature>
<feature type="transmembrane region" description="Helical" evidence="7">
    <location>
        <begin position="279"/>
        <end position="300"/>
    </location>
</feature>
<dbReference type="RefSeq" id="WP_090626930.1">
    <property type="nucleotide sequence ID" value="NZ_FOCP01000001.1"/>
</dbReference>
<dbReference type="GO" id="GO:0022857">
    <property type="term" value="F:transmembrane transporter activity"/>
    <property type="evidence" value="ECO:0007669"/>
    <property type="project" value="UniProtKB-UniRule"/>
</dbReference>
<feature type="transmembrane region" description="Helical" evidence="7">
    <location>
        <begin position="360"/>
        <end position="386"/>
    </location>
</feature>
<dbReference type="Pfam" id="PF06808">
    <property type="entry name" value="DctM"/>
    <property type="match status" value="1"/>
</dbReference>
<proteinExistence type="inferred from homology"/>
<dbReference type="Proteomes" id="UP000199459">
    <property type="component" value="Unassembled WGS sequence"/>
</dbReference>
<keyword evidence="5 7" id="KW-1133">Transmembrane helix</keyword>
<dbReference type="InterPro" id="IPR010656">
    <property type="entry name" value="DctM"/>
</dbReference>
<reference evidence="9 10" key="1">
    <citation type="submission" date="2016-10" db="EMBL/GenBank/DDBJ databases">
        <authorList>
            <person name="de Groot N.N."/>
        </authorList>
    </citation>
    <scope>NUCLEOTIDE SEQUENCE [LARGE SCALE GENOMIC DNA]</scope>
    <source>
        <strain evidence="9 10">Nm22</strain>
    </source>
</reference>
<feature type="transmembrane region" description="Helical" evidence="7">
    <location>
        <begin position="216"/>
        <end position="241"/>
    </location>
</feature>
<protein>
    <recommendedName>
        <fullName evidence="7">TRAP transporter large permease protein</fullName>
    </recommendedName>
</protein>
<comment type="subcellular location">
    <subcellularLocation>
        <location evidence="1 7">Cell inner membrane</location>
        <topology evidence="1 7">Multi-pass membrane protein</topology>
    </subcellularLocation>
</comment>
<dbReference type="NCBIfam" id="TIGR00786">
    <property type="entry name" value="dctM"/>
    <property type="match status" value="1"/>
</dbReference>
<keyword evidence="2" id="KW-1003">Cell membrane</keyword>
<dbReference type="OrthoDB" id="9777699at2"/>
<feature type="transmembrane region" description="Helical" evidence="7">
    <location>
        <begin position="398"/>
        <end position="420"/>
    </location>
</feature>
<name>A0A1H8ACT6_9PROT</name>
<dbReference type="PIRSF" id="PIRSF006066">
    <property type="entry name" value="HI0050"/>
    <property type="match status" value="1"/>
</dbReference>
<feature type="transmembrane region" description="Helical" evidence="7">
    <location>
        <begin position="140"/>
        <end position="164"/>
    </location>
</feature>
<organism evidence="9 10">
    <name type="scientific">Nitrosomonas marina</name>
    <dbReference type="NCBI Taxonomy" id="917"/>
    <lineage>
        <taxon>Bacteria</taxon>
        <taxon>Pseudomonadati</taxon>
        <taxon>Pseudomonadota</taxon>
        <taxon>Betaproteobacteria</taxon>
        <taxon>Nitrosomonadales</taxon>
        <taxon>Nitrosomonadaceae</taxon>
        <taxon>Nitrosomonas</taxon>
    </lineage>
</organism>
<evidence type="ECO:0000256" key="3">
    <source>
        <dbReference type="ARBA" id="ARBA00022519"/>
    </source>
</evidence>
<dbReference type="PANTHER" id="PTHR33362:SF7">
    <property type="entry name" value="SLL1103 PROTEIN"/>
    <property type="match status" value="1"/>
</dbReference>
<comment type="subunit">
    <text evidence="7">The complex comprises the extracytoplasmic solute receptor protein and the two transmembrane proteins.</text>
</comment>
<feature type="transmembrane region" description="Helical" evidence="7">
    <location>
        <begin position="7"/>
        <end position="34"/>
    </location>
</feature>
<dbReference type="STRING" id="917.SAMN05216326_11264"/>
<dbReference type="AlphaFoldDB" id="A0A1H8ACT6"/>
<keyword evidence="6 7" id="KW-0472">Membrane</keyword>
<feature type="transmembrane region" description="Helical" evidence="7">
    <location>
        <begin position="46"/>
        <end position="70"/>
    </location>
</feature>
<comment type="function">
    <text evidence="7">Part of the tripartite ATP-independent periplasmic (TRAP) transport system.</text>
</comment>